<organism evidence="2 3">
    <name type="scientific">Robbsia andropogonis</name>
    <dbReference type="NCBI Taxonomy" id="28092"/>
    <lineage>
        <taxon>Bacteria</taxon>
        <taxon>Pseudomonadati</taxon>
        <taxon>Pseudomonadota</taxon>
        <taxon>Betaproteobacteria</taxon>
        <taxon>Burkholderiales</taxon>
        <taxon>Burkholderiaceae</taxon>
        <taxon>Robbsia</taxon>
    </lineage>
</organism>
<protein>
    <recommendedName>
        <fullName evidence="1">Phosphoribulokinase/uridine kinase domain-containing protein</fullName>
    </recommendedName>
</protein>
<evidence type="ECO:0000313" key="3">
    <source>
        <dbReference type="Proteomes" id="UP000033618"/>
    </source>
</evidence>
<comment type="caution">
    <text evidence="2">The sequence shown here is derived from an EMBL/GenBank/DDBJ whole genome shotgun (WGS) entry which is preliminary data.</text>
</comment>
<evidence type="ECO:0000313" key="2">
    <source>
        <dbReference type="EMBL" id="KKB61400.1"/>
    </source>
</evidence>
<keyword evidence="3" id="KW-1185">Reference proteome</keyword>
<feature type="domain" description="Phosphoribulokinase/uridine kinase" evidence="1">
    <location>
        <begin position="25"/>
        <end position="198"/>
    </location>
</feature>
<dbReference type="PANTHER" id="PTHR10285">
    <property type="entry name" value="URIDINE KINASE"/>
    <property type="match status" value="1"/>
</dbReference>
<dbReference type="NCBIfam" id="NF006743">
    <property type="entry name" value="PRK09270.1-2"/>
    <property type="match status" value="1"/>
</dbReference>
<dbReference type="SUPFAM" id="SSF52540">
    <property type="entry name" value="P-loop containing nucleoside triphosphate hydrolases"/>
    <property type="match status" value="1"/>
</dbReference>
<evidence type="ECO:0000259" key="1">
    <source>
        <dbReference type="Pfam" id="PF00485"/>
    </source>
</evidence>
<dbReference type="AlphaFoldDB" id="A0A0F5JUP8"/>
<gene>
    <name evidence="2" type="ORF">WM40_23480</name>
</gene>
<dbReference type="InterPro" id="IPR006083">
    <property type="entry name" value="PRK/URK"/>
</dbReference>
<dbReference type="Gene3D" id="3.40.50.300">
    <property type="entry name" value="P-loop containing nucleotide triphosphate hydrolases"/>
    <property type="match status" value="2"/>
</dbReference>
<proteinExistence type="predicted"/>
<dbReference type="EMBL" id="LAQU01000045">
    <property type="protein sequence ID" value="KKB61400.1"/>
    <property type="molecule type" value="Genomic_DNA"/>
</dbReference>
<dbReference type="GO" id="GO:0005524">
    <property type="term" value="F:ATP binding"/>
    <property type="evidence" value="ECO:0007669"/>
    <property type="project" value="InterPro"/>
</dbReference>
<sequence length="225" mass="24171">MTLAPEALARVRDVLARRKAGQRTLIGLVGEPGAGKSTVAAALSVALQDTVALAVVPMDGFHLANAELARLGRAERKGAPDTFDAAGYLALLHRLKRTPEPDAGTAAPIIYAPAFHREIEEAVAGEIAVPPETQLIITEGNYLLLDEPNWREVRAMLDDIWFIATPQPQRHAQLLARHMAHGRTREAALDWIAHTDEPNARRIAASVQAAQTAGIDLFVLPVAAA</sequence>
<dbReference type="STRING" id="28092.WM40_23480"/>
<name>A0A0F5JUP8_9BURK</name>
<dbReference type="Proteomes" id="UP000033618">
    <property type="component" value="Unassembled WGS sequence"/>
</dbReference>
<accession>A0A0F5JUP8</accession>
<dbReference type="Pfam" id="PF00485">
    <property type="entry name" value="PRK"/>
    <property type="match status" value="1"/>
</dbReference>
<reference evidence="2 3" key="1">
    <citation type="submission" date="2015-03" db="EMBL/GenBank/DDBJ databases">
        <title>Draft Genome Sequence of Burkholderia andropogonis type strain ICMP2807, isolated from Sorghum bicolor.</title>
        <authorList>
            <person name="Lopes-Santos L."/>
            <person name="Castro D.B."/>
            <person name="Ottoboni L.M."/>
            <person name="Park D."/>
            <person name="Weirc B.S."/>
            <person name="Destefano S.A."/>
        </authorList>
    </citation>
    <scope>NUCLEOTIDE SEQUENCE [LARGE SCALE GENOMIC DNA]</scope>
    <source>
        <strain evidence="2 3">ICMP2807</strain>
    </source>
</reference>
<dbReference type="GO" id="GO:0016301">
    <property type="term" value="F:kinase activity"/>
    <property type="evidence" value="ECO:0007669"/>
    <property type="project" value="InterPro"/>
</dbReference>
<dbReference type="PATRIC" id="fig|28092.6.peg.5522"/>
<dbReference type="InterPro" id="IPR027417">
    <property type="entry name" value="P-loop_NTPase"/>
</dbReference>